<dbReference type="EMBL" id="QRBB01000001">
    <property type="protein sequence ID" value="RDS78333.1"/>
    <property type="molecule type" value="Genomic_DNA"/>
</dbReference>
<dbReference type="InterPro" id="IPR028098">
    <property type="entry name" value="Glyco_trans_4-like_N"/>
</dbReference>
<evidence type="ECO:0000313" key="3">
    <source>
        <dbReference type="EMBL" id="RDS78333.1"/>
    </source>
</evidence>
<dbReference type="OrthoDB" id="258796at2"/>
<reference evidence="3 4" key="1">
    <citation type="submission" date="2018-07" db="EMBL/GenBank/DDBJ databases">
        <title>Erythrobacter nanhaiensis sp. nov., a novel member of the genus Erythrobacter isolated from the South China Sea.</title>
        <authorList>
            <person name="Chen X."/>
            <person name="Liu J."/>
        </authorList>
    </citation>
    <scope>NUCLEOTIDE SEQUENCE [LARGE SCALE GENOMIC DNA]</scope>
    <source>
        <strain evidence="3 4">S-5</strain>
    </source>
</reference>
<accession>A0A395LMS0</accession>
<dbReference type="AlphaFoldDB" id="A0A395LMS0"/>
<dbReference type="Pfam" id="PF13439">
    <property type="entry name" value="Glyco_transf_4"/>
    <property type="match status" value="1"/>
</dbReference>
<evidence type="ECO:0000313" key="4">
    <source>
        <dbReference type="Proteomes" id="UP000254101"/>
    </source>
</evidence>
<dbReference type="Proteomes" id="UP000254101">
    <property type="component" value="Unassembled WGS sequence"/>
</dbReference>
<comment type="caution">
    <text evidence="3">The sequence shown here is derived from an EMBL/GenBank/DDBJ whole genome shotgun (WGS) entry which is preliminary data.</text>
</comment>
<evidence type="ECO:0000259" key="1">
    <source>
        <dbReference type="Pfam" id="PF00534"/>
    </source>
</evidence>
<organism evidence="3 4">
    <name type="scientific">Alteriqipengyuania lutimaris</name>
    <dbReference type="NCBI Taxonomy" id="1538146"/>
    <lineage>
        <taxon>Bacteria</taxon>
        <taxon>Pseudomonadati</taxon>
        <taxon>Pseudomonadota</taxon>
        <taxon>Alphaproteobacteria</taxon>
        <taxon>Sphingomonadales</taxon>
        <taxon>Erythrobacteraceae</taxon>
        <taxon>Alteriqipengyuania</taxon>
    </lineage>
</organism>
<feature type="domain" description="Glycosyltransferase subfamily 4-like N-terminal" evidence="2">
    <location>
        <begin position="23"/>
        <end position="198"/>
    </location>
</feature>
<dbReference type="PANTHER" id="PTHR12526:SF636">
    <property type="entry name" value="BLL3647 PROTEIN"/>
    <property type="match status" value="1"/>
</dbReference>
<dbReference type="SUPFAM" id="SSF53756">
    <property type="entry name" value="UDP-Glycosyltransferase/glycogen phosphorylase"/>
    <property type="match status" value="1"/>
</dbReference>
<feature type="domain" description="Glycosyl transferase family 1" evidence="1">
    <location>
        <begin position="218"/>
        <end position="366"/>
    </location>
</feature>
<dbReference type="GO" id="GO:0016757">
    <property type="term" value="F:glycosyltransferase activity"/>
    <property type="evidence" value="ECO:0007669"/>
    <property type="project" value="InterPro"/>
</dbReference>
<evidence type="ECO:0000259" key="2">
    <source>
        <dbReference type="Pfam" id="PF13439"/>
    </source>
</evidence>
<dbReference type="Gene3D" id="3.40.50.2000">
    <property type="entry name" value="Glycogen Phosphorylase B"/>
    <property type="match status" value="2"/>
</dbReference>
<dbReference type="PANTHER" id="PTHR12526">
    <property type="entry name" value="GLYCOSYLTRANSFERASE"/>
    <property type="match status" value="1"/>
</dbReference>
<keyword evidence="3" id="KW-0808">Transferase</keyword>
<dbReference type="Pfam" id="PF00534">
    <property type="entry name" value="Glycos_transf_1"/>
    <property type="match status" value="1"/>
</dbReference>
<protein>
    <submittedName>
        <fullName evidence="3">Glycosyltransferase family 4 protein</fullName>
    </submittedName>
</protein>
<keyword evidence="4" id="KW-1185">Reference proteome</keyword>
<proteinExistence type="predicted"/>
<dbReference type="RefSeq" id="WP_115492556.1">
    <property type="nucleotide sequence ID" value="NZ_JACHWW010000001.1"/>
</dbReference>
<gene>
    <name evidence="3" type="ORF">DL238_12465</name>
</gene>
<name>A0A395LMS0_9SPHN</name>
<dbReference type="InterPro" id="IPR001296">
    <property type="entry name" value="Glyco_trans_1"/>
</dbReference>
<sequence>MPRLLSIATLYPSRARPHFGTFVSHALDALAARPGWDVTVINPIGLPPVLAGEYRALADAAVDELDGEVAVHRPRFTLIPRIGGRFNPGLIAHAVLPLARQLHAEAPFDMVDAQFFYPDGPAAAAIAEELGRPLAIKGRGADIHYWGAKGFARAKMLRAARQASRLLAVSGALAEDMAALGMDRGKIAVHHTGLDRDRFRPLQNAGLRRMLGERLGVALPQKEPILASVGALIPRKGQDLVLRALADLPDAKLLLVGHGPDDAMLRGLAEELGIAGRVHFLGSVDHDLLPLILSAADIMVLPSRSEGLANAWIEALACGTPIVIADVGGARDVVRGAEAGLIVARDPAAIAEGVRTILAHPPQPRDTAALVAEFGWASHAEALDAIYSEMVETDPLPRSC</sequence>